<dbReference type="Proteomes" id="UP000248423">
    <property type="component" value="Unassembled WGS sequence"/>
</dbReference>
<name>A0A319E454_ASPSB</name>
<dbReference type="VEuPathDB" id="FungiDB:BO78DRAFT_422017"/>
<keyword evidence="2" id="KW-1185">Reference proteome</keyword>
<sequence>MFHEEQNWLALQLRRLKPPLCSLSVLAYKLQEVPDVTAATTSSGKDLFIGELKAPWVEDHKLSLALSDNNEAHFRHILAKSSANGQTMRDVRSHSMPWVIPISSISSMWQVRPTGRRRNEAIWLPTKDKEVFVCFETWHSESGDELYGMNAMTNAAETFMTFSIGARIYQRFKEW</sequence>
<evidence type="ECO:0000313" key="1">
    <source>
        <dbReference type="EMBL" id="PYI02985.1"/>
    </source>
</evidence>
<evidence type="ECO:0000313" key="2">
    <source>
        <dbReference type="Proteomes" id="UP000248423"/>
    </source>
</evidence>
<accession>A0A319E454</accession>
<organism evidence="1 2">
    <name type="scientific">Aspergillus sclerotiicarbonarius (strain CBS 121057 / IBT 28362)</name>
    <dbReference type="NCBI Taxonomy" id="1448318"/>
    <lineage>
        <taxon>Eukaryota</taxon>
        <taxon>Fungi</taxon>
        <taxon>Dikarya</taxon>
        <taxon>Ascomycota</taxon>
        <taxon>Pezizomycotina</taxon>
        <taxon>Eurotiomycetes</taxon>
        <taxon>Eurotiomycetidae</taxon>
        <taxon>Eurotiales</taxon>
        <taxon>Aspergillaceae</taxon>
        <taxon>Aspergillus</taxon>
        <taxon>Aspergillus subgen. Circumdati</taxon>
    </lineage>
</organism>
<protein>
    <submittedName>
        <fullName evidence="1">Uncharacterized protein</fullName>
    </submittedName>
</protein>
<dbReference type="AlphaFoldDB" id="A0A319E454"/>
<dbReference type="OrthoDB" id="3796275at2759"/>
<proteinExistence type="predicted"/>
<dbReference type="EMBL" id="KZ826386">
    <property type="protein sequence ID" value="PYI02985.1"/>
    <property type="molecule type" value="Genomic_DNA"/>
</dbReference>
<reference evidence="1 2" key="1">
    <citation type="submission" date="2018-02" db="EMBL/GenBank/DDBJ databases">
        <title>The genomes of Aspergillus section Nigri reveals drivers in fungal speciation.</title>
        <authorList>
            <consortium name="DOE Joint Genome Institute"/>
            <person name="Vesth T.C."/>
            <person name="Nybo J."/>
            <person name="Theobald S."/>
            <person name="Brandl J."/>
            <person name="Frisvad J.C."/>
            <person name="Nielsen K.F."/>
            <person name="Lyhne E.K."/>
            <person name="Kogle M.E."/>
            <person name="Kuo A."/>
            <person name="Riley R."/>
            <person name="Clum A."/>
            <person name="Nolan M."/>
            <person name="Lipzen A."/>
            <person name="Salamov A."/>
            <person name="Henrissat B."/>
            <person name="Wiebenga A."/>
            <person name="De vries R.P."/>
            <person name="Grigoriev I.V."/>
            <person name="Mortensen U.H."/>
            <person name="Andersen M.R."/>
            <person name="Baker S.E."/>
        </authorList>
    </citation>
    <scope>NUCLEOTIDE SEQUENCE [LARGE SCALE GENOMIC DNA]</scope>
    <source>
        <strain evidence="1 2">CBS 121057</strain>
    </source>
</reference>
<gene>
    <name evidence="1" type="ORF">BO78DRAFT_422017</name>
</gene>